<dbReference type="Pfam" id="PF00560">
    <property type="entry name" value="LRR_1"/>
    <property type="match status" value="4"/>
</dbReference>
<dbReference type="FunFam" id="3.80.10.10:FF:000453">
    <property type="entry name" value="Leucine-rich receptor-like protein kinase family protein"/>
    <property type="match status" value="1"/>
</dbReference>
<dbReference type="GO" id="GO:0006952">
    <property type="term" value="P:defense response"/>
    <property type="evidence" value="ECO:0007669"/>
    <property type="project" value="UniProtKB-ARBA"/>
</dbReference>
<dbReference type="PROSITE" id="PS50181">
    <property type="entry name" value="FBOX"/>
    <property type="match status" value="1"/>
</dbReference>
<dbReference type="GO" id="GO:0051707">
    <property type="term" value="P:response to other organism"/>
    <property type="evidence" value="ECO:0007669"/>
    <property type="project" value="UniProtKB-ARBA"/>
</dbReference>
<keyword evidence="5" id="KW-0677">Repeat</keyword>
<dbReference type="InterPro" id="IPR001810">
    <property type="entry name" value="F-box_dom"/>
</dbReference>
<evidence type="ECO:0000256" key="3">
    <source>
        <dbReference type="ARBA" id="ARBA00022692"/>
    </source>
</evidence>
<keyword evidence="3" id="KW-0812">Transmembrane</keyword>
<protein>
    <recommendedName>
        <fullName evidence="10">F-box domain-containing protein</fullName>
    </recommendedName>
</protein>
<dbReference type="Gene3D" id="1.20.1280.50">
    <property type="match status" value="1"/>
</dbReference>
<proteinExistence type="predicted"/>
<evidence type="ECO:0000256" key="7">
    <source>
        <dbReference type="ARBA" id="ARBA00023136"/>
    </source>
</evidence>
<dbReference type="SUPFAM" id="SSF81383">
    <property type="entry name" value="F-box domain"/>
    <property type="match status" value="1"/>
</dbReference>
<dbReference type="Pfam" id="PF00646">
    <property type="entry name" value="F-box"/>
    <property type="match status" value="1"/>
</dbReference>
<gene>
    <name evidence="11" type="ORF">HK100_002848</name>
</gene>
<dbReference type="GO" id="GO:0009791">
    <property type="term" value="P:post-embryonic development"/>
    <property type="evidence" value="ECO:0007669"/>
    <property type="project" value="UniProtKB-ARBA"/>
</dbReference>
<evidence type="ECO:0000256" key="8">
    <source>
        <dbReference type="ARBA" id="ARBA00023180"/>
    </source>
</evidence>
<keyword evidence="8" id="KW-0325">Glycoprotein</keyword>
<evidence type="ECO:0000256" key="9">
    <source>
        <dbReference type="SAM" id="MobiDB-lite"/>
    </source>
</evidence>
<dbReference type="PANTHER" id="PTHR48053:SF71">
    <property type="entry name" value="LEUCINE RICH REPEAT FAMILY PROTEIN, EXPRESSED"/>
    <property type="match status" value="1"/>
</dbReference>
<sequence length="467" mass="51320">MKLHNKDKLNVLRALRDIHRRLERIEDQLREHTMTTTTAILPPNNININNQNHTNNTAPDSPHVSNSDQSALNATSSIQQSHSDVQLEVASLSLLPVEVVARIFTLLSPVDALRLSRLSRAFRSLVSSTTFARRCIQNHVNLLNQVLPNLDSSPLVVIQQQSSLPVILHQPQQPPPSPTTTIIVSWLPPPKQDQLRLDAAWFLWSSSPIYKPWQEAYAKLSLSSRTSIDVHTLPTFPIHTPTTTTPITTIIAATNIDSTSTSANGGIPIPTSINNLTSLTTLSLHRANLTGQIPPQIGHLTALTTLRLDDNRLSGRIPPDLGNCVRLVHLCLDSNMLSGTVPAEFGRLVHLRLLNLRRNRLHGPVPAELRNLKKLQTLYLGLRPISFLEAAAAVLHSINESAVSVVDEAAAYRGLFGGGGSDDGDVVTIATTITKDFEDVSLTIPAQIPVDSNVWNLLRRDGLRRCK</sequence>
<dbReference type="Gene3D" id="3.80.10.10">
    <property type="entry name" value="Ribonuclease Inhibitor"/>
    <property type="match status" value="1"/>
</dbReference>
<dbReference type="EMBL" id="JADGJH010001678">
    <property type="protein sequence ID" value="KAJ3110970.1"/>
    <property type="molecule type" value="Genomic_DNA"/>
</dbReference>
<evidence type="ECO:0000256" key="2">
    <source>
        <dbReference type="ARBA" id="ARBA00022614"/>
    </source>
</evidence>
<dbReference type="GO" id="GO:0016020">
    <property type="term" value="C:membrane"/>
    <property type="evidence" value="ECO:0007669"/>
    <property type="project" value="UniProtKB-SubCell"/>
</dbReference>
<dbReference type="InterPro" id="IPR001611">
    <property type="entry name" value="Leu-rich_rpt"/>
</dbReference>
<evidence type="ECO:0000256" key="5">
    <source>
        <dbReference type="ARBA" id="ARBA00022737"/>
    </source>
</evidence>
<keyword evidence="2" id="KW-0433">Leucine-rich repeat</keyword>
<dbReference type="SMART" id="SM00256">
    <property type="entry name" value="FBOX"/>
    <property type="match status" value="1"/>
</dbReference>
<organism evidence="11 12">
    <name type="scientific">Physocladia obscura</name>
    <dbReference type="NCBI Taxonomy" id="109957"/>
    <lineage>
        <taxon>Eukaryota</taxon>
        <taxon>Fungi</taxon>
        <taxon>Fungi incertae sedis</taxon>
        <taxon>Chytridiomycota</taxon>
        <taxon>Chytridiomycota incertae sedis</taxon>
        <taxon>Chytridiomycetes</taxon>
        <taxon>Chytridiales</taxon>
        <taxon>Chytriomycetaceae</taxon>
        <taxon>Physocladia</taxon>
    </lineage>
</organism>
<dbReference type="PANTHER" id="PTHR48053">
    <property type="entry name" value="LEUCINE RICH REPEAT FAMILY PROTEIN, EXPRESSED"/>
    <property type="match status" value="1"/>
</dbReference>
<feature type="compositionally biased region" description="Polar residues" evidence="9">
    <location>
        <begin position="63"/>
        <end position="77"/>
    </location>
</feature>
<dbReference type="Proteomes" id="UP001211907">
    <property type="component" value="Unassembled WGS sequence"/>
</dbReference>
<reference evidence="11" key="1">
    <citation type="submission" date="2020-05" db="EMBL/GenBank/DDBJ databases">
        <title>Phylogenomic resolution of chytrid fungi.</title>
        <authorList>
            <person name="Stajich J.E."/>
            <person name="Amses K."/>
            <person name="Simmons R."/>
            <person name="Seto K."/>
            <person name="Myers J."/>
            <person name="Bonds A."/>
            <person name="Quandt C.A."/>
            <person name="Barry K."/>
            <person name="Liu P."/>
            <person name="Grigoriev I."/>
            <person name="Longcore J.E."/>
            <person name="James T.Y."/>
        </authorList>
    </citation>
    <scope>NUCLEOTIDE SEQUENCE</scope>
    <source>
        <strain evidence="11">JEL0513</strain>
    </source>
</reference>
<evidence type="ECO:0000256" key="6">
    <source>
        <dbReference type="ARBA" id="ARBA00022989"/>
    </source>
</evidence>
<evidence type="ECO:0000313" key="11">
    <source>
        <dbReference type="EMBL" id="KAJ3110970.1"/>
    </source>
</evidence>
<dbReference type="AlphaFoldDB" id="A0AAD5SXK9"/>
<evidence type="ECO:0000259" key="10">
    <source>
        <dbReference type="PROSITE" id="PS50181"/>
    </source>
</evidence>
<evidence type="ECO:0000313" key="12">
    <source>
        <dbReference type="Proteomes" id="UP001211907"/>
    </source>
</evidence>
<keyword evidence="12" id="KW-1185">Reference proteome</keyword>
<comment type="subcellular location">
    <subcellularLocation>
        <location evidence="1">Membrane</location>
        <topology evidence="1">Single-pass membrane protein</topology>
    </subcellularLocation>
</comment>
<evidence type="ECO:0000256" key="1">
    <source>
        <dbReference type="ARBA" id="ARBA00004167"/>
    </source>
</evidence>
<comment type="caution">
    <text evidence="11">The sequence shown here is derived from an EMBL/GenBank/DDBJ whole genome shotgun (WGS) entry which is preliminary data.</text>
</comment>
<feature type="domain" description="F-box" evidence="10">
    <location>
        <begin position="89"/>
        <end position="135"/>
    </location>
</feature>
<dbReference type="SUPFAM" id="SSF52058">
    <property type="entry name" value="L domain-like"/>
    <property type="match status" value="1"/>
</dbReference>
<feature type="compositionally biased region" description="Low complexity" evidence="9">
    <location>
        <begin position="35"/>
        <end position="59"/>
    </location>
</feature>
<accession>A0AAD5SXK9</accession>
<dbReference type="InterPro" id="IPR032675">
    <property type="entry name" value="LRR_dom_sf"/>
</dbReference>
<dbReference type="InterPro" id="IPR051716">
    <property type="entry name" value="Plant_RL_S/T_kinase"/>
</dbReference>
<keyword evidence="4" id="KW-0732">Signal</keyword>
<feature type="region of interest" description="Disordered" evidence="9">
    <location>
        <begin position="35"/>
        <end position="77"/>
    </location>
</feature>
<evidence type="ECO:0000256" key="4">
    <source>
        <dbReference type="ARBA" id="ARBA00022729"/>
    </source>
</evidence>
<keyword evidence="6" id="KW-1133">Transmembrane helix</keyword>
<dbReference type="InterPro" id="IPR036047">
    <property type="entry name" value="F-box-like_dom_sf"/>
</dbReference>
<name>A0AAD5SXK9_9FUNG</name>
<keyword evidence="7" id="KW-0472">Membrane</keyword>